<dbReference type="GO" id="GO:0003700">
    <property type="term" value="F:DNA-binding transcription factor activity"/>
    <property type="evidence" value="ECO:0007669"/>
    <property type="project" value="InterPro"/>
</dbReference>
<organism evidence="2 3">
    <name type="scientific">Erythrobacter dokdonensis DSW-74</name>
    <dbReference type="NCBI Taxonomy" id="1300349"/>
    <lineage>
        <taxon>Bacteria</taxon>
        <taxon>Pseudomonadati</taxon>
        <taxon>Pseudomonadota</taxon>
        <taxon>Alphaproteobacteria</taxon>
        <taxon>Sphingomonadales</taxon>
        <taxon>Erythrobacteraceae</taxon>
        <taxon>Erythrobacter/Porphyrobacter group</taxon>
        <taxon>Erythrobacter</taxon>
    </lineage>
</organism>
<reference evidence="2 3" key="1">
    <citation type="submission" date="2016-06" db="EMBL/GenBank/DDBJ databases">
        <title>Genome sequence of Porphyrobacter dokdonensis DSW-74.</title>
        <authorList>
            <person name="Kim J.F."/>
            <person name="Song J.Y."/>
        </authorList>
    </citation>
    <scope>NUCLEOTIDE SEQUENCE [LARGE SCALE GENOMIC DNA]</scope>
    <source>
        <strain evidence="2 3">DSW-74</strain>
    </source>
</reference>
<evidence type="ECO:0000313" key="3">
    <source>
        <dbReference type="Proteomes" id="UP000092484"/>
    </source>
</evidence>
<dbReference type="Pfam" id="PF12833">
    <property type="entry name" value="HTH_18"/>
    <property type="match status" value="1"/>
</dbReference>
<dbReference type="GO" id="GO:0043565">
    <property type="term" value="F:sequence-specific DNA binding"/>
    <property type="evidence" value="ECO:0007669"/>
    <property type="project" value="InterPro"/>
</dbReference>
<dbReference type="EMBL" id="LZYB01000010">
    <property type="protein sequence ID" value="OBV09804.1"/>
    <property type="molecule type" value="Genomic_DNA"/>
</dbReference>
<feature type="domain" description="HTH araC/xylS-type" evidence="1">
    <location>
        <begin position="180"/>
        <end position="280"/>
    </location>
</feature>
<dbReference type="AlphaFoldDB" id="A0A1A7BBD2"/>
<dbReference type="STRING" id="1300349.I603_2855"/>
<sequence length="310" mass="34452">MHCMGDNPDNSAPDGADAPAEYRLTARFQEAPAIFDGCFTTFYHLSLDLADEGARLSDHLQPEWGNLRFFCGSTPEAEIGGSRVSGARFVGTGPSSLPCRFNLGPVRMWGIGFLPLGWARFMDAEASSCANLVCDGASHPAFRSFAYLSETLCDPEATAEEQHSAIIAAMAQAMQPTRDDARITRVHAALVSGDHSAVHDLADACAMSIRTLERICMRYFGFSPKLLMRRQRFMRSLTTFMLQRGRRWTDAMDDHYHDQAQFTREFREFMTMNPSEYAALDHPILTSFMEARARVWGSAAQTLDPPAETA</sequence>
<dbReference type="InterPro" id="IPR018060">
    <property type="entry name" value="HTH_AraC"/>
</dbReference>
<dbReference type="Gene3D" id="1.10.10.60">
    <property type="entry name" value="Homeodomain-like"/>
    <property type="match status" value="1"/>
</dbReference>
<dbReference type="Proteomes" id="UP000092484">
    <property type="component" value="Unassembled WGS sequence"/>
</dbReference>
<protein>
    <submittedName>
        <fullName evidence="2">Putative transcriptional regulator</fullName>
    </submittedName>
</protein>
<proteinExistence type="predicted"/>
<evidence type="ECO:0000259" key="1">
    <source>
        <dbReference type="PROSITE" id="PS01124"/>
    </source>
</evidence>
<dbReference type="SMART" id="SM00342">
    <property type="entry name" value="HTH_ARAC"/>
    <property type="match status" value="1"/>
</dbReference>
<comment type="caution">
    <text evidence="2">The sequence shown here is derived from an EMBL/GenBank/DDBJ whole genome shotgun (WGS) entry which is preliminary data.</text>
</comment>
<keyword evidence="3" id="KW-1185">Reference proteome</keyword>
<gene>
    <name evidence="2" type="ORF">I603_2855</name>
</gene>
<dbReference type="PATRIC" id="fig|1300349.4.peg.2846"/>
<evidence type="ECO:0000313" key="2">
    <source>
        <dbReference type="EMBL" id="OBV09804.1"/>
    </source>
</evidence>
<name>A0A1A7BBD2_9SPHN</name>
<dbReference type="PROSITE" id="PS01124">
    <property type="entry name" value="HTH_ARAC_FAMILY_2"/>
    <property type="match status" value="1"/>
</dbReference>
<accession>A0A1A7BBD2</accession>